<dbReference type="InterPro" id="IPR018490">
    <property type="entry name" value="cNMP-bd_dom_sf"/>
</dbReference>
<proteinExistence type="predicted"/>
<reference evidence="2" key="1">
    <citation type="submission" date="2020-09" db="EMBL/GenBank/DDBJ databases">
        <title>Taishania pollutisoli gen. nov., sp. nov., Isolated from Tetrabromobisphenol A-Contaminated Soil.</title>
        <authorList>
            <person name="Chen Q."/>
        </authorList>
    </citation>
    <scope>NUCLEOTIDE SEQUENCE</scope>
    <source>
        <strain evidence="2">CZZ-1</strain>
    </source>
</reference>
<gene>
    <name evidence="2" type="ORF">H9Y05_15180</name>
</gene>
<dbReference type="AlphaFoldDB" id="A0A8J6P8P4"/>
<protein>
    <submittedName>
        <fullName evidence="2">Crp/Fnr family transcriptional regulator</fullName>
    </submittedName>
</protein>
<dbReference type="SUPFAM" id="SSF51206">
    <property type="entry name" value="cAMP-binding domain-like"/>
    <property type="match status" value="1"/>
</dbReference>
<dbReference type="InterPro" id="IPR014710">
    <property type="entry name" value="RmlC-like_jellyroll"/>
</dbReference>
<dbReference type="InterPro" id="IPR000595">
    <property type="entry name" value="cNMP-bd_dom"/>
</dbReference>
<keyword evidence="3" id="KW-1185">Reference proteome</keyword>
<evidence type="ECO:0000313" key="3">
    <source>
        <dbReference type="Proteomes" id="UP000652681"/>
    </source>
</evidence>
<evidence type="ECO:0000259" key="1">
    <source>
        <dbReference type="Pfam" id="PF00027"/>
    </source>
</evidence>
<comment type="caution">
    <text evidence="2">The sequence shown here is derived from an EMBL/GenBank/DDBJ whole genome shotgun (WGS) entry which is preliminary data.</text>
</comment>
<organism evidence="2 3">
    <name type="scientific">Taishania pollutisoli</name>
    <dbReference type="NCBI Taxonomy" id="2766479"/>
    <lineage>
        <taxon>Bacteria</taxon>
        <taxon>Pseudomonadati</taxon>
        <taxon>Bacteroidota</taxon>
        <taxon>Flavobacteriia</taxon>
        <taxon>Flavobacteriales</taxon>
        <taxon>Crocinitomicaceae</taxon>
        <taxon>Taishania</taxon>
    </lineage>
</organism>
<evidence type="ECO:0000313" key="2">
    <source>
        <dbReference type="EMBL" id="MBC9813817.1"/>
    </source>
</evidence>
<dbReference type="RefSeq" id="WP_216714771.1">
    <property type="nucleotide sequence ID" value="NZ_JACVEL010000016.1"/>
</dbReference>
<dbReference type="Gene3D" id="2.60.120.10">
    <property type="entry name" value="Jelly Rolls"/>
    <property type="match status" value="1"/>
</dbReference>
<dbReference type="EMBL" id="JACVEL010000016">
    <property type="protein sequence ID" value="MBC9813817.1"/>
    <property type="molecule type" value="Genomic_DNA"/>
</dbReference>
<name>A0A8J6P8P4_9FLAO</name>
<dbReference type="Proteomes" id="UP000652681">
    <property type="component" value="Unassembled WGS sequence"/>
</dbReference>
<dbReference type="Pfam" id="PF00027">
    <property type="entry name" value="cNMP_binding"/>
    <property type="match status" value="1"/>
</dbReference>
<feature type="domain" description="Cyclic nucleotide-binding" evidence="1">
    <location>
        <begin position="29"/>
        <end position="114"/>
    </location>
</feature>
<accession>A0A8J6P8P4</accession>
<sequence length="188" mass="22275">MELKTFLEQFNLSEDELSLMERIGSEHLFRQGEDISTFDKTASSFYFIKEGLIRSYRIIDGNDFTYTFYLPGDICVDYESILKKNPSQHYFEVLAPTIAIKYNYSQLEQLFEQHPRVERIARKMAESAYIRLLERVREFQSDTLEQRYLNLIKHHEDIFHAAPLQHIASYLGVKPQSLSRIRAKIVKR</sequence>